<dbReference type="RefSeq" id="WP_147089305.1">
    <property type="nucleotide sequence ID" value="NZ_BAABJD010000001.1"/>
</dbReference>
<dbReference type="EMBL" id="CP042345">
    <property type="protein sequence ID" value="QEA15327.1"/>
    <property type="molecule type" value="Genomic_DNA"/>
</dbReference>
<evidence type="ECO:0000313" key="3">
    <source>
        <dbReference type="EMBL" id="QEA15327.1"/>
    </source>
</evidence>
<dbReference type="Proteomes" id="UP000321172">
    <property type="component" value="Chromosome"/>
</dbReference>
<feature type="chain" id="PRO_5023000929" evidence="2">
    <location>
        <begin position="20"/>
        <end position="445"/>
    </location>
</feature>
<evidence type="ECO:0000256" key="1">
    <source>
        <dbReference type="SAM" id="Phobius"/>
    </source>
</evidence>
<feature type="transmembrane region" description="Helical" evidence="1">
    <location>
        <begin position="416"/>
        <end position="437"/>
    </location>
</feature>
<dbReference type="InterPro" id="IPR025060">
    <property type="entry name" value="DUF3999"/>
</dbReference>
<evidence type="ECO:0000256" key="2">
    <source>
        <dbReference type="SAM" id="SignalP"/>
    </source>
</evidence>
<keyword evidence="1" id="KW-0472">Membrane</keyword>
<organism evidence="3 4">
    <name type="scientific">Novosphingobium ginsenosidimutans</name>
    <dbReference type="NCBI Taxonomy" id="1176536"/>
    <lineage>
        <taxon>Bacteria</taxon>
        <taxon>Pseudomonadati</taxon>
        <taxon>Pseudomonadota</taxon>
        <taxon>Alphaproteobacteria</taxon>
        <taxon>Sphingomonadales</taxon>
        <taxon>Sphingomonadaceae</taxon>
        <taxon>Novosphingobium</taxon>
    </lineage>
</organism>
<keyword evidence="1" id="KW-1133">Transmembrane helix</keyword>
<evidence type="ECO:0000313" key="4">
    <source>
        <dbReference type="Proteomes" id="UP000321172"/>
    </source>
</evidence>
<dbReference type="PROSITE" id="PS51257">
    <property type="entry name" value="PROKAR_LIPOPROTEIN"/>
    <property type="match status" value="1"/>
</dbReference>
<dbReference type="OrthoDB" id="7507682at2"/>
<proteinExistence type="predicted"/>
<keyword evidence="2" id="KW-0732">Signal</keyword>
<dbReference type="Pfam" id="PF13163">
    <property type="entry name" value="DUF3999"/>
    <property type="match status" value="1"/>
</dbReference>
<gene>
    <name evidence="3" type="ORF">FRF71_03765</name>
</gene>
<protein>
    <submittedName>
        <fullName evidence="3">DUF3999 domain-containing protein</fullName>
    </submittedName>
</protein>
<keyword evidence="4" id="KW-1185">Reference proteome</keyword>
<reference evidence="3 4" key="1">
    <citation type="journal article" date="2013" name="J. Microbiol. Biotechnol.">
        <title>Novosphingobium ginsenosidimutans sp. nov., with the ability to convert ginsenoside.</title>
        <authorList>
            <person name="Kim J.K."/>
            <person name="He D."/>
            <person name="Liu Q.M."/>
            <person name="Park H.Y."/>
            <person name="Jung M.S."/>
            <person name="Yoon M.H."/>
            <person name="Kim S.C."/>
            <person name="Im W.T."/>
        </authorList>
    </citation>
    <scope>NUCLEOTIDE SEQUENCE [LARGE SCALE GENOMIC DNA]</scope>
    <source>
        <strain evidence="3 4">FW-6</strain>
    </source>
</reference>
<dbReference type="KEGG" id="ngf:FRF71_03765"/>
<feature type="signal peptide" evidence="2">
    <location>
        <begin position="1"/>
        <end position="19"/>
    </location>
</feature>
<name>A0A5B8S3J5_9SPHN</name>
<keyword evidence="1" id="KW-0812">Transmembrane</keyword>
<sequence length="445" mass="46015">MIRQTLIGMAALALLGACAKEAPRDPAKPESYAASFAVTPAEGGPEQRITVPVQALLALRNPTNSDLRLFDANGRSLPLAMVWPAAQETTAQTVPAYPVLGRATPSADGVALTIGADRVARVVPLAGAAGPERPVAALIDTRGVTAPASALLLDLGYPEGQLVKLTIAASADLATWDVLRGYTVFRSGGEDVVGPARIPLGDVSLKDRYLRVTWGDAQGVAIRQAKVQVRTGKAQQSIPVPARGARLVGTHDLQLALPPGEGPVALRIQLAGGEGLIPVTFATRVGREDPWQPLGAATLRGENFAVLPLSDARPATGMVGSDVRIEADKRTPGFAAPPKVELLYAPVELVARFSGKPPYRLSAGLANAEGVFLQLEDIVAAGGVAKLPLAAVETGSVPVVGIAPAQTGGPFAGRKVALWLTLLAGVATLAFAVLRLLRKAPQASE</sequence>
<dbReference type="AlphaFoldDB" id="A0A5B8S3J5"/>
<accession>A0A5B8S3J5</accession>